<dbReference type="Pfam" id="PF03413">
    <property type="entry name" value="PepSY"/>
    <property type="match status" value="1"/>
</dbReference>
<reference evidence="2 3" key="1">
    <citation type="submission" date="2020-08" db="EMBL/GenBank/DDBJ databases">
        <title>Sequencing the genomes of 1000 actinobacteria strains.</title>
        <authorList>
            <person name="Klenk H.-P."/>
        </authorList>
    </citation>
    <scope>NUCLEOTIDE SEQUENCE [LARGE SCALE GENOMIC DNA]</scope>
    <source>
        <strain evidence="2 3">DSM 45886</strain>
    </source>
</reference>
<dbReference type="InterPro" id="IPR025711">
    <property type="entry name" value="PepSY"/>
</dbReference>
<keyword evidence="3" id="KW-1185">Reference proteome</keyword>
<dbReference type="Gene3D" id="3.10.450.40">
    <property type="match status" value="1"/>
</dbReference>
<gene>
    <name evidence="2" type="ORF">FHR38_005069</name>
</gene>
<evidence type="ECO:0000259" key="1">
    <source>
        <dbReference type="Pfam" id="PF03413"/>
    </source>
</evidence>
<dbReference type="Proteomes" id="UP000578819">
    <property type="component" value="Unassembled WGS sequence"/>
</dbReference>
<evidence type="ECO:0000313" key="2">
    <source>
        <dbReference type="EMBL" id="MBB4961336.1"/>
    </source>
</evidence>
<evidence type="ECO:0000313" key="3">
    <source>
        <dbReference type="Proteomes" id="UP000578819"/>
    </source>
</evidence>
<name>A0A7W7WRI5_9ACTN</name>
<accession>A0A7W7WRI5</accession>
<dbReference type="EMBL" id="JACHJW010000001">
    <property type="protein sequence ID" value="MBB4961336.1"/>
    <property type="molecule type" value="Genomic_DNA"/>
</dbReference>
<organism evidence="2 3">
    <name type="scientific">Micromonospora polyrhachis</name>
    <dbReference type="NCBI Taxonomy" id="1282883"/>
    <lineage>
        <taxon>Bacteria</taxon>
        <taxon>Bacillati</taxon>
        <taxon>Actinomycetota</taxon>
        <taxon>Actinomycetes</taxon>
        <taxon>Micromonosporales</taxon>
        <taxon>Micromonosporaceae</taxon>
        <taxon>Micromonospora</taxon>
    </lineage>
</organism>
<proteinExistence type="predicted"/>
<sequence>MARRSLLLLVGGTLTAVVVGTPVGAALATPGASSSATVTTASGVTARQAVEIARGYVGGGRLVEVELDHEHGRAVWDVEIAKSGVCHEVDVDRVTGAVVGADQDSPDDDGSCD</sequence>
<protein>
    <recommendedName>
        <fullName evidence="1">PepSY domain-containing protein</fullName>
    </recommendedName>
</protein>
<comment type="caution">
    <text evidence="2">The sequence shown here is derived from an EMBL/GenBank/DDBJ whole genome shotgun (WGS) entry which is preliminary data.</text>
</comment>
<feature type="domain" description="PepSY" evidence="1">
    <location>
        <begin position="44"/>
        <end position="100"/>
    </location>
</feature>
<dbReference type="AlphaFoldDB" id="A0A7W7WRI5"/>
<dbReference type="RefSeq" id="WP_184536944.1">
    <property type="nucleotide sequence ID" value="NZ_JACHJW010000001.1"/>
</dbReference>